<dbReference type="SUPFAM" id="SSF57850">
    <property type="entry name" value="RING/U-box"/>
    <property type="match status" value="1"/>
</dbReference>
<feature type="region of interest" description="Disordered" evidence="8">
    <location>
        <begin position="399"/>
        <end position="426"/>
    </location>
</feature>
<keyword evidence="3" id="KW-0645">Protease</keyword>
<evidence type="ECO:0000256" key="5">
    <source>
        <dbReference type="ARBA" id="ARBA00022801"/>
    </source>
</evidence>
<accession>C5L005</accession>
<dbReference type="GO" id="GO:0006508">
    <property type="term" value="P:proteolysis"/>
    <property type="evidence" value="ECO:0007669"/>
    <property type="project" value="UniProtKB-KW"/>
</dbReference>
<evidence type="ECO:0000256" key="7">
    <source>
        <dbReference type="PROSITE-ProRule" id="PRU00175"/>
    </source>
</evidence>
<dbReference type="SMART" id="SM00184">
    <property type="entry name" value="RING"/>
    <property type="match status" value="4"/>
</dbReference>
<dbReference type="AlphaFoldDB" id="C5L005"/>
<dbReference type="EMBL" id="GG677981">
    <property type="protein sequence ID" value="EER09863.1"/>
    <property type="molecule type" value="Genomic_DNA"/>
</dbReference>
<keyword evidence="4" id="KW-0833">Ubl conjugation pathway</keyword>
<reference evidence="10 11" key="1">
    <citation type="submission" date="2008-07" db="EMBL/GenBank/DDBJ databases">
        <authorList>
            <person name="El-Sayed N."/>
            <person name="Caler E."/>
            <person name="Inman J."/>
            <person name="Amedeo P."/>
            <person name="Hass B."/>
            <person name="Wortman J."/>
        </authorList>
    </citation>
    <scope>NUCLEOTIDE SEQUENCE [LARGE SCALE GENOMIC DNA]</scope>
    <source>
        <strain evidence="11">ATCC 50983 / TXsc</strain>
    </source>
</reference>
<comment type="catalytic activity">
    <reaction evidence="1">
        <text>Thiol-dependent hydrolysis of ester, thioester, amide, peptide and isopeptide bonds formed by the C-terminal Gly of ubiquitin (a 76-residue protein attached to proteins as an intracellular targeting signal).</text>
        <dbReference type="EC" id="3.4.19.12"/>
    </reaction>
</comment>
<dbReference type="GO" id="GO:0043130">
    <property type="term" value="F:ubiquitin binding"/>
    <property type="evidence" value="ECO:0007669"/>
    <property type="project" value="TreeGrafter"/>
</dbReference>
<dbReference type="GO" id="GO:0071108">
    <property type="term" value="P:protein K48-linked deubiquitination"/>
    <property type="evidence" value="ECO:0007669"/>
    <property type="project" value="TreeGrafter"/>
</dbReference>
<evidence type="ECO:0000313" key="10">
    <source>
        <dbReference type="EMBL" id="EER09863.1"/>
    </source>
</evidence>
<organism evidence="11">
    <name type="scientific">Perkinsus marinus (strain ATCC 50983 / TXsc)</name>
    <dbReference type="NCBI Taxonomy" id="423536"/>
    <lineage>
        <taxon>Eukaryota</taxon>
        <taxon>Sar</taxon>
        <taxon>Alveolata</taxon>
        <taxon>Perkinsozoa</taxon>
        <taxon>Perkinsea</taxon>
        <taxon>Perkinsida</taxon>
        <taxon>Perkinsidae</taxon>
        <taxon>Perkinsus</taxon>
    </lineage>
</organism>
<dbReference type="InterPro" id="IPR019400">
    <property type="entry name" value="Peptidase_C65_otubain"/>
</dbReference>
<evidence type="ECO:0000256" key="3">
    <source>
        <dbReference type="ARBA" id="ARBA00022670"/>
    </source>
</evidence>
<dbReference type="Gene3D" id="3.30.200.60">
    <property type="entry name" value="Peptidase C65 Otubain, subdomain 1"/>
    <property type="match status" value="1"/>
</dbReference>
<keyword evidence="11" id="KW-1185">Reference proteome</keyword>
<dbReference type="EC" id="3.4.19.12" evidence="2"/>
<dbReference type="GeneID" id="9052802"/>
<keyword evidence="5" id="KW-0378">Hydrolase</keyword>
<evidence type="ECO:0000256" key="4">
    <source>
        <dbReference type="ARBA" id="ARBA00022786"/>
    </source>
</evidence>
<keyword evidence="7" id="KW-0479">Metal-binding</keyword>
<keyword evidence="7" id="KW-0862">Zinc</keyword>
<name>C5L005_PERM5</name>
<dbReference type="PANTHER" id="PTHR12931">
    <property type="entry name" value="UBIQUITIN THIOLESTERASE PROTEIN OTUB"/>
    <property type="match status" value="1"/>
</dbReference>
<keyword evidence="7" id="KW-0863">Zinc-finger</keyword>
<proteinExistence type="predicted"/>
<evidence type="ECO:0000256" key="8">
    <source>
        <dbReference type="SAM" id="MobiDB-lite"/>
    </source>
</evidence>
<feature type="domain" description="RING-type" evidence="9">
    <location>
        <begin position="736"/>
        <end position="783"/>
    </location>
</feature>
<dbReference type="InterPro" id="IPR042467">
    <property type="entry name" value="Peptidase_C65_otubain_sub2"/>
</dbReference>
<dbReference type="PANTHER" id="PTHR12931:SF15">
    <property type="entry name" value="UBIQUITIN THIOESTERASE OTUBAIN-LIKE"/>
    <property type="match status" value="1"/>
</dbReference>
<sequence length="964" mass="105523">MVPSTVPSERPSSSDAALPKALELAVMRQPMPVIDPGSEGILVGSPTTFDGRIEDQSSSSGHPNLLAQYSELVLSYRYWRTVRGDGNCYYRALAYGFVEYSALFCPVALTGLVEKLAAMTDKGRNHPMFAGSYRVLAVLLPSWRVRLETAAGNTAEEKSIFTEIHRALNTPAIDQAFVAAIRLLVADYLSRHKSDPCTAGADADCSFTWDQWANGLMDAGIDGPGGFIESAVLVMEEDASDLVQAAAPRALDCCVRIIMVHRDRTALHNIDYSGSTSEPQVHLLFQPGHYELLIPIQPERYSILPIIDDATLVPAGVPVQGPPQPSASNEFEGFMQQVLSKYHALWGQSRYLSSVVDQLLPRLDARARPSPYANPADARCELTEMRNVLKNLGEAQRQLSAMPEDPMDDERPVPPLSGREESDADTQMPKYLSALRKAYESSTPPKGEGVNLKVEDGTEEALMDWPELQNSITPATASAGVFVCGLCDKDGQIVGDEGDGVRTPCGDKVHKECLRQFVEKTIEKNNTPLQDIRCWRHNRRHEMASDHFRSISCVCRLGQLFLQTNMRVQEVSDDAEMNSEAATADEPEGEEPAEGCVICKKTGKLELTLPCGCHAHKKCLESSVEAFIRGGQAPAEIECPQHTGRRLGVSFLESTVPAALEPVRSVWSGFSARVAAAAAASGSTRQGSVQAEPTTARTGIRSNAVVKSEPQKGDPMRAVKPSVPVNEPLFKGAVRCSSCRGILVASESFRLPCHHRFHQGCLAEPLTKQISDNGGGSLKCPVCGDSIAVEANDALLKKCLDPGAYYKLHSARASQNNVPKPLREPDTSRPSSDERLTLKQKFERGWRPCPKGCPYLGNYPSSSDSKSIKCLCGYEYCRGCGVDERIIAAHDGRWHKTSCPYFERYSTIKAAPRASTRCPQCAELHHRCPFPLNDGYPDKLMRSLIHTARADPEPHRRPAPWAKS</sequence>
<dbReference type="Proteomes" id="UP000007800">
    <property type="component" value="Unassembled WGS sequence"/>
</dbReference>
<dbReference type="RefSeq" id="XP_002778068.1">
    <property type="nucleotide sequence ID" value="XM_002778022.1"/>
</dbReference>
<dbReference type="OrthoDB" id="441469at2759"/>
<dbReference type="GO" id="GO:0004843">
    <property type="term" value="F:cysteine-type deubiquitinase activity"/>
    <property type="evidence" value="ECO:0007669"/>
    <property type="project" value="UniProtKB-EC"/>
</dbReference>
<keyword evidence="6" id="KW-0788">Thiol protease</keyword>
<dbReference type="GO" id="GO:0005634">
    <property type="term" value="C:nucleus"/>
    <property type="evidence" value="ECO:0007669"/>
    <property type="project" value="TreeGrafter"/>
</dbReference>
<dbReference type="InParanoid" id="C5L005"/>
<dbReference type="SUPFAM" id="SSF54001">
    <property type="entry name" value="Cysteine proteinases"/>
    <property type="match status" value="1"/>
</dbReference>
<dbReference type="InterPro" id="IPR042468">
    <property type="entry name" value="Peptidase_C65_otubain_sub1"/>
</dbReference>
<dbReference type="Pfam" id="PF10275">
    <property type="entry name" value="Peptidase_C65"/>
    <property type="match status" value="1"/>
</dbReference>
<evidence type="ECO:0000256" key="6">
    <source>
        <dbReference type="ARBA" id="ARBA00022807"/>
    </source>
</evidence>
<dbReference type="Gene3D" id="3.30.40.10">
    <property type="entry name" value="Zinc/RING finger domain, C3HC4 (zinc finger)"/>
    <property type="match status" value="1"/>
</dbReference>
<dbReference type="Gene3D" id="1.20.1300.20">
    <property type="entry name" value="Peptidase C65 Otubain, subdomain 2"/>
    <property type="match status" value="1"/>
</dbReference>
<evidence type="ECO:0000259" key="9">
    <source>
        <dbReference type="PROSITE" id="PS50089"/>
    </source>
</evidence>
<evidence type="ECO:0000313" key="11">
    <source>
        <dbReference type="Proteomes" id="UP000007800"/>
    </source>
</evidence>
<gene>
    <name evidence="10" type="ORF">Pmar_PMAR018507</name>
</gene>
<dbReference type="InterPro" id="IPR013083">
    <property type="entry name" value="Znf_RING/FYVE/PHD"/>
</dbReference>
<dbReference type="PROSITE" id="PS50089">
    <property type="entry name" value="ZF_RING_2"/>
    <property type="match status" value="1"/>
</dbReference>
<dbReference type="GO" id="GO:0008270">
    <property type="term" value="F:zinc ion binding"/>
    <property type="evidence" value="ECO:0007669"/>
    <property type="project" value="UniProtKB-KW"/>
</dbReference>
<protein>
    <recommendedName>
        <fullName evidence="2">ubiquitinyl hydrolase 1</fullName>
        <ecNumber evidence="2">3.4.19.12</ecNumber>
    </recommendedName>
</protein>
<dbReference type="InterPro" id="IPR001841">
    <property type="entry name" value="Znf_RING"/>
</dbReference>
<dbReference type="CDD" id="cd22749">
    <property type="entry name" value="Otubain_C65"/>
    <property type="match status" value="1"/>
</dbReference>
<evidence type="ECO:0000256" key="1">
    <source>
        <dbReference type="ARBA" id="ARBA00000707"/>
    </source>
</evidence>
<evidence type="ECO:0000256" key="2">
    <source>
        <dbReference type="ARBA" id="ARBA00012759"/>
    </source>
</evidence>
<dbReference type="InterPro" id="IPR038765">
    <property type="entry name" value="Papain-like_cys_pep_sf"/>
</dbReference>